<feature type="domain" description="Transcriptional repressor PaaX-like central Cas2-like" evidence="3">
    <location>
        <begin position="92"/>
        <end position="173"/>
    </location>
</feature>
<feature type="domain" description="Transcriptional repressor PaaX-like C-terminal" evidence="2">
    <location>
        <begin position="177"/>
        <end position="269"/>
    </location>
</feature>
<dbReference type="InterPro" id="IPR048846">
    <property type="entry name" value="PaaX-like_central"/>
</dbReference>
<dbReference type="InterPro" id="IPR036388">
    <property type="entry name" value="WH-like_DNA-bd_sf"/>
</dbReference>
<dbReference type="InterPro" id="IPR011965">
    <property type="entry name" value="PaaX_trns_reg"/>
</dbReference>
<dbReference type="AlphaFoldDB" id="A0A942Z342"/>
<feature type="domain" description="Transcriptional repressor PaaX-like N-terminal" evidence="1">
    <location>
        <begin position="7"/>
        <end position="75"/>
    </location>
</feature>
<dbReference type="Proteomes" id="UP000676456">
    <property type="component" value="Unassembled WGS sequence"/>
</dbReference>
<dbReference type="InterPro" id="IPR036390">
    <property type="entry name" value="WH_DNA-bd_sf"/>
</dbReference>
<dbReference type="GO" id="GO:0006351">
    <property type="term" value="P:DNA-templated transcription"/>
    <property type="evidence" value="ECO:0007669"/>
    <property type="project" value="InterPro"/>
</dbReference>
<dbReference type="PANTHER" id="PTHR30319:SF1">
    <property type="entry name" value="TRANSCRIPTIONAL REPRESSOR PAAX"/>
    <property type="match status" value="1"/>
</dbReference>
<dbReference type="Gene3D" id="1.20.58.1460">
    <property type="match status" value="1"/>
</dbReference>
<accession>A0A942Z342</accession>
<dbReference type="InterPro" id="IPR012906">
    <property type="entry name" value="PaaX-like_N"/>
</dbReference>
<evidence type="ECO:0000313" key="5">
    <source>
        <dbReference type="Proteomes" id="UP000676456"/>
    </source>
</evidence>
<dbReference type="Pfam" id="PF07848">
    <property type="entry name" value="PaaX"/>
    <property type="match status" value="1"/>
</dbReference>
<protein>
    <submittedName>
        <fullName evidence="4">Phenylacetic acid degradation operon negative regulatory protein PaaX</fullName>
    </submittedName>
</protein>
<dbReference type="PIRSF" id="PIRSF020623">
    <property type="entry name" value="PaaX"/>
    <property type="match status" value="1"/>
</dbReference>
<name>A0A942Z342_9BACI</name>
<evidence type="ECO:0000259" key="2">
    <source>
        <dbReference type="Pfam" id="PF08223"/>
    </source>
</evidence>
<reference evidence="4 5" key="1">
    <citation type="submission" date="2021-05" db="EMBL/GenBank/DDBJ databases">
        <title>Novel Bacillus species.</title>
        <authorList>
            <person name="Liu G."/>
        </authorList>
    </citation>
    <scope>NUCLEOTIDE SEQUENCE [LARGE SCALE GENOMIC DNA]</scope>
    <source>
        <strain evidence="4 5">FJAT-49682</strain>
    </source>
</reference>
<dbReference type="NCBIfam" id="TIGR02277">
    <property type="entry name" value="PaaX_trns_reg"/>
    <property type="match status" value="1"/>
</dbReference>
<organism evidence="4 5">
    <name type="scientific">Lederbergia citrea</name>
    <dbReference type="NCBI Taxonomy" id="2833581"/>
    <lineage>
        <taxon>Bacteria</taxon>
        <taxon>Bacillati</taxon>
        <taxon>Bacillota</taxon>
        <taxon>Bacilli</taxon>
        <taxon>Bacillales</taxon>
        <taxon>Bacillaceae</taxon>
        <taxon>Lederbergia</taxon>
    </lineage>
</organism>
<dbReference type="Gene3D" id="1.10.10.10">
    <property type="entry name" value="Winged helix-like DNA-binding domain superfamily/Winged helix DNA-binding domain"/>
    <property type="match status" value="1"/>
</dbReference>
<keyword evidence="5" id="KW-1185">Reference proteome</keyword>
<proteinExistence type="predicted"/>
<dbReference type="EMBL" id="JAGYPN010000001">
    <property type="protein sequence ID" value="MBS4221172.1"/>
    <property type="molecule type" value="Genomic_DNA"/>
</dbReference>
<dbReference type="InterPro" id="IPR013225">
    <property type="entry name" value="PaaX_C"/>
</dbReference>
<dbReference type="Gene3D" id="3.30.70.2650">
    <property type="match status" value="1"/>
</dbReference>
<dbReference type="PANTHER" id="PTHR30319">
    <property type="entry name" value="PHENYLACETIC ACID REGULATOR-RELATED TRANSCRIPTIONAL REPRESSOR"/>
    <property type="match status" value="1"/>
</dbReference>
<dbReference type="Pfam" id="PF20803">
    <property type="entry name" value="PaaX_M"/>
    <property type="match status" value="1"/>
</dbReference>
<gene>
    <name evidence="4" type="primary">paaX</name>
    <name evidence="4" type="ORF">KHA91_00200</name>
</gene>
<dbReference type="Pfam" id="PF08223">
    <property type="entry name" value="PaaX_C"/>
    <property type="match status" value="1"/>
</dbReference>
<dbReference type="SUPFAM" id="SSF46785">
    <property type="entry name" value="Winged helix' DNA-binding domain"/>
    <property type="match status" value="1"/>
</dbReference>
<dbReference type="RefSeq" id="WP_213096228.1">
    <property type="nucleotide sequence ID" value="NZ_JAGYPH010000001.1"/>
</dbReference>
<comment type="caution">
    <text evidence="4">The sequence shown here is derived from an EMBL/GenBank/DDBJ whole genome shotgun (WGS) entry which is preliminary data.</text>
</comment>
<evidence type="ECO:0000259" key="1">
    <source>
        <dbReference type="Pfam" id="PF07848"/>
    </source>
</evidence>
<evidence type="ECO:0000259" key="3">
    <source>
        <dbReference type="Pfam" id="PF20803"/>
    </source>
</evidence>
<evidence type="ECO:0000313" key="4">
    <source>
        <dbReference type="EMBL" id="MBS4221172.1"/>
    </source>
</evidence>
<sequence>MRNGPNTRSMIFTIFGDYIRHDKHDIWIGSLIKLLKEFGHNEQSVRAAVSRMYKQGWLESQKNGNRSFYRLSPRGKARMEEAGKRIFKLSPDQWDGKWRMFFYSIPEGKRNVREDLKKELSWSGFGALSPNNWLTPNNLIKEAEYLIEKYELADYVHLFTAQYEGAGENKSLVEACWDLSEINEKYTLFIDIYNKKFKEARVKSNNGNITLAECFVEKTLLVHEYRKFLFIDPGLPAELLPEKWKGHAAAALFSEYYKYLEGPAVAFYEQIFNEGNVLKEKW</sequence>